<evidence type="ECO:0000256" key="3">
    <source>
        <dbReference type="PIRSR" id="PIRSR004848-1"/>
    </source>
</evidence>
<evidence type="ECO:0000313" key="7">
    <source>
        <dbReference type="Proteomes" id="UP000318995"/>
    </source>
</evidence>
<protein>
    <recommendedName>
        <fullName evidence="2">Pyridoxal phosphate homeostasis protein</fullName>
        <shortName evidence="2">PLP homeostasis protein</shortName>
    </recommendedName>
</protein>
<dbReference type="PIRSF" id="PIRSF004848">
    <property type="entry name" value="YBL036c_PLPDEIII"/>
    <property type="match status" value="1"/>
</dbReference>
<feature type="domain" description="Alanine racemase N-terminal" evidence="5">
    <location>
        <begin position="15"/>
        <end position="234"/>
    </location>
</feature>
<dbReference type="InterPro" id="IPR001608">
    <property type="entry name" value="Ala_racemase_N"/>
</dbReference>
<dbReference type="PANTHER" id="PTHR10146">
    <property type="entry name" value="PROLINE SYNTHETASE CO-TRANSCRIBED BACTERIAL HOMOLOG PROTEIN"/>
    <property type="match status" value="1"/>
</dbReference>
<evidence type="ECO:0000313" key="6">
    <source>
        <dbReference type="EMBL" id="TWT40255.1"/>
    </source>
</evidence>
<keyword evidence="7" id="KW-1185">Reference proteome</keyword>
<comment type="similarity">
    <text evidence="2 4">Belongs to the pyridoxal phosphate-binding protein YggS/PROSC family.</text>
</comment>
<dbReference type="GO" id="GO:0030170">
    <property type="term" value="F:pyridoxal phosphate binding"/>
    <property type="evidence" value="ECO:0007669"/>
    <property type="project" value="UniProtKB-UniRule"/>
</dbReference>
<dbReference type="SUPFAM" id="SSF51419">
    <property type="entry name" value="PLP-binding barrel"/>
    <property type="match status" value="1"/>
</dbReference>
<dbReference type="CDD" id="cd00635">
    <property type="entry name" value="PLPDE_III_YBL036c_like"/>
    <property type="match status" value="1"/>
</dbReference>
<dbReference type="NCBIfam" id="TIGR00044">
    <property type="entry name" value="YggS family pyridoxal phosphate-dependent enzyme"/>
    <property type="match status" value="1"/>
</dbReference>
<proteinExistence type="inferred from homology"/>
<dbReference type="AlphaFoldDB" id="A0A5C5VQN2"/>
<organism evidence="6 7">
    <name type="scientific">Botrimarina hoheduenensis</name>
    <dbReference type="NCBI Taxonomy" id="2528000"/>
    <lineage>
        <taxon>Bacteria</taxon>
        <taxon>Pseudomonadati</taxon>
        <taxon>Planctomycetota</taxon>
        <taxon>Planctomycetia</taxon>
        <taxon>Pirellulales</taxon>
        <taxon>Lacipirellulaceae</taxon>
        <taxon>Botrimarina</taxon>
    </lineage>
</organism>
<dbReference type="InterPro" id="IPR011078">
    <property type="entry name" value="PyrdxlP_homeostasis"/>
</dbReference>
<dbReference type="EMBL" id="SJPH01000012">
    <property type="protein sequence ID" value="TWT40255.1"/>
    <property type="molecule type" value="Genomic_DNA"/>
</dbReference>
<dbReference type="Gene3D" id="3.20.20.10">
    <property type="entry name" value="Alanine racemase"/>
    <property type="match status" value="1"/>
</dbReference>
<keyword evidence="1 2" id="KW-0663">Pyridoxal phosphate</keyword>
<dbReference type="OrthoDB" id="9804072at2"/>
<accession>A0A5C5VQN2</accession>
<gene>
    <name evidence="6" type="ORF">Pla111_33870</name>
</gene>
<dbReference type="HAMAP" id="MF_02087">
    <property type="entry name" value="PLP_homeostasis"/>
    <property type="match status" value="1"/>
</dbReference>
<evidence type="ECO:0000256" key="4">
    <source>
        <dbReference type="RuleBase" id="RU004514"/>
    </source>
</evidence>
<comment type="caution">
    <text evidence="6">The sequence shown here is derived from an EMBL/GenBank/DDBJ whole genome shotgun (WGS) entry which is preliminary data.</text>
</comment>
<name>A0A5C5VQN2_9BACT</name>
<comment type="cofactor">
    <cofactor evidence="3">
        <name>pyridoxal 5'-phosphate</name>
        <dbReference type="ChEBI" id="CHEBI:597326"/>
    </cofactor>
</comment>
<reference evidence="6 7" key="1">
    <citation type="submission" date="2019-02" db="EMBL/GenBank/DDBJ databases">
        <title>Deep-cultivation of Planctomycetes and their phenomic and genomic characterization uncovers novel biology.</title>
        <authorList>
            <person name="Wiegand S."/>
            <person name="Jogler M."/>
            <person name="Boedeker C."/>
            <person name="Pinto D."/>
            <person name="Vollmers J."/>
            <person name="Rivas-Marin E."/>
            <person name="Kohn T."/>
            <person name="Peeters S.H."/>
            <person name="Heuer A."/>
            <person name="Rast P."/>
            <person name="Oberbeckmann S."/>
            <person name="Bunk B."/>
            <person name="Jeske O."/>
            <person name="Meyerdierks A."/>
            <person name="Storesund J.E."/>
            <person name="Kallscheuer N."/>
            <person name="Luecker S."/>
            <person name="Lage O.M."/>
            <person name="Pohl T."/>
            <person name="Merkel B.J."/>
            <person name="Hornburger P."/>
            <person name="Mueller R.-W."/>
            <person name="Bruemmer F."/>
            <person name="Labrenz M."/>
            <person name="Spormann A.M."/>
            <person name="Op Den Camp H."/>
            <person name="Overmann J."/>
            <person name="Amann R."/>
            <person name="Jetten M.S.M."/>
            <person name="Mascher T."/>
            <person name="Medema M.H."/>
            <person name="Devos D.P."/>
            <person name="Kaster A.-K."/>
            <person name="Ovreas L."/>
            <person name="Rohde M."/>
            <person name="Galperin M.Y."/>
            <person name="Jogler C."/>
        </authorList>
    </citation>
    <scope>NUCLEOTIDE SEQUENCE [LARGE SCALE GENOMIC DNA]</scope>
    <source>
        <strain evidence="6 7">Pla111</strain>
    </source>
</reference>
<sequence>MPSADEVRALVGKNLAHVQERIAQACHAAGRAPETVRLIGVSKYVGPDETAELVAAGCCDLGESRPQQLWDKAETLTERGCQVRWRMIGHLQRNKVARTVHYADAIDSVDSRRLLAAIDAAAQAIGKQQQVLLEVNISGDQEKHGFLPGEVGQVVSEMATTWPNVVLRGLMGMASLVGGEAAARQNFADLRQLREQIVSQTGVELPELSMGMSGDFEAAIAEGSTLVRIGSALWAGL</sequence>
<evidence type="ECO:0000256" key="1">
    <source>
        <dbReference type="ARBA" id="ARBA00022898"/>
    </source>
</evidence>
<dbReference type="PANTHER" id="PTHR10146:SF14">
    <property type="entry name" value="PYRIDOXAL PHOSPHATE HOMEOSTASIS PROTEIN"/>
    <property type="match status" value="1"/>
</dbReference>
<dbReference type="Pfam" id="PF01168">
    <property type="entry name" value="Ala_racemase_N"/>
    <property type="match status" value="1"/>
</dbReference>
<dbReference type="Proteomes" id="UP000318995">
    <property type="component" value="Unassembled WGS sequence"/>
</dbReference>
<dbReference type="InterPro" id="IPR029066">
    <property type="entry name" value="PLP-binding_barrel"/>
</dbReference>
<feature type="modified residue" description="N6-(pyridoxal phosphate)lysine" evidence="2 3">
    <location>
        <position position="43"/>
    </location>
</feature>
<comment type="function">
    <text evidence="2">Pyridoxal 5'-phosphate (PLP)-binding protein, which is involved in PLP homeostasis.</text>
</comment>
<evidence type="ECO:0000256" key="2">
    <source>
        <dbReference type="HAMAP-Rule" id="MF_02087"/>
    </source>
</evidence>
<evidence type="ECO:0000259" key="5">
    <source>
        <dbReference type="Pfam" id="PF01168"/>
    </source>
</evidence>
<dbReference type="RefSeq" id="WP_146575575.1">
    <property type="nucleotide sequence ID" value="NZ_SJPH01000012.1"/>
</dbReference>